<evidence type="ECO:0000313" key="2">
    <source>
        <dbReference type="Proteomes" id="UP001150217"/>
    </source>
</evidence>
<evidence type="ECO:0000313" key="1">
    <source>
        <dbReference type="EMBL" id="KAJ4498880.1"/>
    </source>
</evidence>
<comment type="caution">
    <text evidence="1">The sequence shown here is derived from an EMBL/GenBank/DDBJ whole genome shotgun (WGS) entry which is preliminary data.</text>
</comment>
<organism evidence="1 2">
    <name type="scientific">Lentinula lateritia</name>
    <dbReference type="NCBI Taxonomy" id="40482"/>
    <lineage>
        <taxon>Eukaryota</taxon>
        <taxon>Fungi</taxon>
        <taxon>Dikarya</taxon>
        <taxon>Basidiomycota</taxon>
        <taxon>Agaricomycotina</taxon>
        <taxon>Agaricomycetes</taxon>
        <taxon>Agaricomycetidae</taxon>
        <taxon>Agaricales</taxon>
        <taxon>Marasmiineae</taxon>
        <taxon>Omphalotaceae</taxon>
        <taxon>Lentinula</taxon>
    </lineage>
</organism>
<dbReference type="InterPro" id="IPR011990">
    <property type="entry name" value="TPR-like_helical_dom_sf"/>
</dbReference>
<keyword evidence="2" id="KW-1185">Reference proteome</keyword>
<proteinExistence type="predicted"/>
<dbReference type="Gene3D" id="1.25.40.10">
    <property type="entry name" value="Tetratricopeptide repeat domain"/>
    <property type="match status" value="1"/>
</dbReference>
<accession>A0ABQ8VWI3</accession>
<sequence length="508" mass="58288">MSLHRHLPSGRASGRLAQTRHSSQIAEGYLSDNSFSSTAPPSTSNLDEAAVAVEAEQTIQKFILALKPGPPLDPDEIWSMYVNIEKANALSRLAVQQLLVFTDKEAFINELMNIPERPWASPSYGKPSAHELVYGPLLKGYTTLHKAEDVQRLHNDYSAAGGVETLGTLSALFDVYRRTYQIENVKEMWPAIFALGVEYVKETPVINSSKNGPSANRLLNNILCLPLSIYIDALSAAGEHEEIARVWKTFQEHGFSFDSQNWNHLAVTLIRAGQLERAFQVVEHVILPYQDQARDLIASRNSTPNSPLMYSLEDLDKDEEEFNTTSIESQAQLKKRASWRLPSIRRNKRHAMPQLEEGEEAHADDLAYPIHVLHQISHAWNVWKIHIAVKRVFLRAIEDLREGYLPRPFGPRRGQLPHSQDFMDDNQETSAEAKELFRQLYDQYPRTYSLLHEFEIKEKRRLGRSFGRKYEYGDYLSVNGLHFYMMAYHNLDERNRTRRHFDQCGPQM</sequence>
<protein>
    <submittedName>
        <fullName evidence="1">Uncharacterized protein</fullName>
    </submittedName>
</protein>
<dbReference type="Proteomes" id="UP001150217">
    <property type="component" value="Unassembled WGS sequence"/>
</dbReference>
<dbReference type="EMBL" id="JANVFT010000013">
    <property type="protein sequence ID" value="KAJ4498880.1"/>
    <property type="molecule type" value="Genomic_DNA"/>
</dbReference>
<gene>
    <name evidence="1" type="ORF">C8R41DRAFT_915988</name>
</gene>
<name>A0ABQ8VWI3_9AGAR</name>
<reference evidence="1" key="1">
    <citation type="submission" date="2022-08" db="EMBL/GenBank/DDBJ databases">
        <title>A Global Phylogenomic Analysis of the Shiitake Genus Lentinula.</title>
        <authorList>
            <consortium name="DOE Joint Genome Institute"/>
            <person name="Sierra-Patev S."/>
            <person name="Min B."/>
            <person name="Naranjo-Ortiz M."/>
            <person name="Looney B."/>
            <person name="Konkel Z."/>
            <person name="Slot J.C."/>
            <person name="Sakamoto Y."/>
            <person name="Steenwyk J.L."/>
            <person name="Rokas A."/>
            <person name="Carro J."/>
            <person name="Camarero S."/>
            <person name="Ferreira P."/>
            <person name="Molpeceres G."/>
            <person name="Ruiz-Duenas F.J."/>
            <person name="Serrano A."/>
            <person name="Henrissat B."/>
            <person name="Drula E."/>
            <person name="Hughes K.W."/>
            <person name="Mata J.L."/>
            <person name="Ishikawa N.K."/>
            <person name="Vargas-Isla R."/>
            <person name="Ushijima S."/>
            <person name="Smith C.A."/>
            <person name="Ahrendt S."/>
            <person name="Andreopoulos W."/>
            <person name="He G."/>
            <person name="Labutti K."/>
            <person name="Lipzen A."/>
            <person name="Ng V."/>
            <person name="Riley R."/>
            <person name="Sandor L."/>
            <person name="Barry K."/>
            <person name="Martinez A.T."/>
            <person name="Xiao Y."/>
            <person name="Gibbons J.G."/>
            <person name="Terashima K."/>
            <person name="Grigoriev I.V."/>
            <person name="Hibbett D.S."/>
        </authorList>
    </citation>
    <scope>NUCLEOTIDE SEQUENCE</scope>
    <source>
        <strain evidence="1">RHP3577 ss4</strain>
    </source>
</reference>